<evidence type="ECO:0000313" key="2">
    <source>
        <dbReference type="EMBL" id="CCO08261.1"/>
    </source>
</evidence>
<dbReference type="Proteomes" id="UP000009315">
    <property type="component" value="Unassembled WGS sequence"/>
</dbReference>
<dbReference type="AlphaFoldDB" id="K8EI11"/>
<dbReference type="STRING" id="1121428.DESHY_20130"/>
<protein>
    <submittedName>
        <fullName evidence="2">Uncharacterized protein</fullName>
    </submittedName>
</protein>
<evidence type="ECO:0000256" key="1">
    <source>
        <dbReference type="SAM" id="MobiDB-lite"/>
    </source>
</evidence>
<gene>
    <name evidence="2" type="ORF">DESHY_20130</name>
</gene>
<reference evidence="2 3" key="1">
    <citation type="journal article" date="2013" name="Genome Announc.">
        <title>Genome Sequence of the Sulfate-Reducing Bacterium Desulfotomaculum hydrothermale Lam5(T).</title>
        <authorList>
            <person name="Amin O."/>
            <person name="Fardeau M.L."/>
            <person name="Valette O."/>
            <person name="Hirschler-Rea A."/>
            <person name="Barbe V."/>
            <person name="Medigue C."/>
            <person name="Vacherie B."/>
            <person name="Ollivier B."/>
            <person name="Bertin P.N."/>
            <person name="Dolla A."/>
        </authorList>
    </citation>
    <scope>NUCLEOTIDE SEQUENCE [LARGE SCALE GENOMIC DNA]</scope>
    <source>
        <strain evidence="3">Lam5 / DSM 18033</strain>
    </source>
</reference>
<evidence type="ECO:0000313" key="3">
    <source>
        <dbReference type="Proteomes" id="UP000009315"/>
    </source>
</evidence>
<dbReference type="EMBL" id="CAOS01000009">
    <property type="protein sequence ID" value="CCO08261.1"/>
    <property type="molecule type" value="Genomic_DNA"/>
</dbReference>
<comment type="caution">
    <text evidence="2">The sequence shown here is derived from an EMBL/GenBank/DDBJ whole genome shotgun (WGS) entry which is preliminary data.</text>
</comment>
<keyword evidence="3" id="KW-1185">Reference proteome</keyword>
<sequence length="241" mass="26228">MVGQNKVGVDMGRGTGRNVRVGPRKSTESEEPVSSPVITYTLTPEELEKYRNPNNSPQGGLDMEGRRTRLDIAREKLTQEVYIELKSQGLKDTEIIKQLGIATDVFYKLKKKFDLSKLSQQDKPVQVSTAEIVWIDKRPGASNNSEPLVIIGKRFVVNAAARELLGSNGVKIGVMKQKVVLAPCDGENCYKVSGKKSASIGGNGLIKSLLGLGLTEGTYRISKDDNGYLVGCKEVSNGNTL</sequence>
<name>K8EI11_9FIRM</name>
<proteinExistence type="predicted"/>
<organism evidence="2 3">
    <name type="scientific">Desulforamulus hydrothermalis Lam5 = DSM 18033</name>
    <dbReference type="NCBI Taxonomy" id="1121428"/>
    <lineage>
        <taxon>Bacteria</taxon>
        <taxon>Bacillati</taxon>
        <taxon>Bacillota</taxon>
        <taxon>Clostridia</taxon>
        <taxon>Eubacteriales</taxon>
        <taxon>Peptococcaceae</taxon>
        <taxon>Desulforamulus</taxon>
    </lineage>
</organism>
<feature type="region of interest" description="Disordered" evidence="1">
    <location>
        <begin position="1"/>
        <end position="35"/>
    </location>
</feature>
<accession>K8EI11</accession>